<dbReference type="EMBL" id="JAEPBH010000006">
    <property type="protein sequence ID" value="MBK4714435.1"/>
    <property type="molecule type" value="Genomic_DNA"/>
</dbReference>
<protein>
    <submittedName>
        <fullName evidence="3">Barstar family protein</fullName>
    </submittedName>
</protein>
<dbReference type="AlphaFoldDB" id="A0A8K0XVQ6"/>
<comment type="similarity">
    <text evidence="1">Belongs to the barstar family.</text>
</comment>
<evidence type="ECO:0000256" key="1">
    <source>
        <dbReference type="ARBA" id="ARBA00006845"/>
    </source>
</evidence>
<dbReference type="InterPro" id="IPR035905">
    <property type="entry name" value="Barstar-like_sf"/>
</dbReference>
<name>A0A8K0XVQ6_9ENTR</name>
<sequence length="130" mass="14688">MNKTLTLNGAHIHDIPSFYAEVNAVFMANESWRLGESLDAFNDLLYGGFGALAGSEPVTLVWRDAKRSRAALGFEVTRRYYQDKLAQPERFNVAYFQRQLAALENGSGQTYFDILLDIIADHPNITLVMR</sequence>
<feature type="domain" description="Barstar (barnase inhibitor)" evidence="2">
    <location>
        <begin position="3"/>
        <end position="73"/>
    </location>
</feature>
<evidence type="ECO:0000313" key="4">
    <source>
        <dbReference type="Proteomes" id="UP000659047"/>
    </source>
</evidence>
<comment type="caution">
    <text evidence="3">The sequence shown here is derived from an EMBL/GenBank/DDBJ whole genome shotgun (WGS) entry which is preliminary data.</text>
</comment>
<evidence type="ECO:0000313" key="3">
    <source>
        <dbReference type="EMBL" id="MBK4714435.1"/>
    </source>
</evidence>
<accession>A0A8K0XVQ6</accession>
<dbReference type="RefSeq" id="WP_238712424.1">
    <property type="nucleotide sequence ID" value="NZ_JAEPBH010000006.1"/>
</dbReference>
<organism evidence="3 4">
    <name type="scientific">Tenebrionibacter intestinalis</name>
    <dbReference type="NCBI Taxonomy" id="2799638"/>
    <lineage>
        <taxon>Bacteria</taxon>
        <taxon>Pseudomonadati</taxon>
        <taxon>Pseudomonadota</taxon>
        <taxon>Gammaproteobacteria</taxon>
        <taxon>Enterobacterales</taxon>
        <taxon>Enterobacteriaceae</taxon>
        <taxon>Tenebrionibacter/Tenebrionicola group</taxon>
        <taxon>Tenebrionibacter</taxon>
    </lineage>
</organism>
<dbReference type="Gene3D" id="3.30.370.10">
    <property type="entry name" value="Barstar-like"/>
    <property type="match status" value="1"/>
</dbReference>
<dbReference type="SUPFAM" id="SSF52038">
    <property type="entry name" value="Barstar-related"/>
    <property type="match status" value="1"/>
</dbReference>
<reference evidence="3" key="1">
    <citation type="submission" date="2021-01" db="EMBL/GenBank/DDBJ databases">
        <title>Intestinitalea alba gen. nov., sp. nov., a novel genus of the family Enterobacteriaceae, isolated from the gut of the plastic-eating mealworm Tenebrio molitor L.</title>
        <authorList>
            <person name="Yang Y."/>
        </authorList>
    </citation>
    <scope>NUCLEOTIDE SEQUENCE</scope>
    <source>
        <strain evidence="3">BIT-L3</strain>
    </source>
</reference>
<dbReference type="InterPro" id="IPR000468">
    <property type="entry name" value="Barstar"/>
</dbReference>
<dbReference type="Pfam" id="PF01337">
    <property type="entry name" value="Barstar"/>
    <property type="match status" value="1"/>
</dbReference>
<proteinExistence type="inferred from homology"/>
<keyword evidence="4" id="KW-1185">Reference proteome</keyword>
<gene>
    <name evidence="3" type="ORF">JJB97_03595</name>
</gene>
<evidence type="ECO:0000259" key="2">
    <source>
        <dbReference type="Pfam" id="PF01337"/>
    </source>
</evidence>
<dbReference type="Proteomes" id="UP000659047">
    <property type="component" value="Unassembled WGS sequence"/>
</dbReference>